<dbReference type="InterPro" id="IPR036271">
    <property type="entry name" value="Tet_transcr_reg_TetR-rel_C_sf"/>
</dbReference>
<dbReference type="Gene3D" id="1.10.10.60">
    <property type="entry name" value="Homeodomain-like"/>
    <property type="match status" value="1"/>
</dbReference>
<evidence type="ECO:0000259" key="5">
    <source>
        <dbReference type="PROSITE" id="PS50977"/>
    </source>
</evidence>
<accession>A0ABR9RT41</accession>
<dbReference type="Pfam" id="PF21313">
    <property type="entry name" value="EthR_C"/>
    <property type="match status" value="1"/>
</dbReference>
<dbReference type="Proteomes" id="UP000756387">
    <property type="component" value="Unassembled WGS sequence"/>
</dbReference>
<keyword evidence="2 4" id="KW-0238">DNA-binding</keyword>
<dbReference type="Gene3D" id="1.10.357.10">
    <property type="entry name" value="Tetracycline Repressor, domain 2"/>
    <property type="match status" value="1"/>
</dbReference>
<dbReference type="Pfam" id="PF00440">
    <property type="entry name" value="TetR_N"/>
    <property type="match status" value="1"/>
</dbReference>
<gene>
    <name evidence="6" type="ORF">IEQ44_08775</name>
</gene>
<dbReference type="SUPFAM" id="SSF48498">
    <property type="entry name" value="Tetracyclin repressor-like, C-terminal domain"/>
    <property type="match status" value="1"/>
</dbReference>
<evidence type="ECO:0000256" key="2">
    <source>
        <dbReference type="ARBA" id="ARBA00023125"/>
    </source>
</evidence>
<dbReference type="PROSITE" id="PS50977">
    <property type="entry name" value="HTH_TETR_2"/>
    <property type="match status" value="1"/>
</dbReference>
<evidence type="ECO:0000256" key="3">
    <source>
        <dbReference type="ARBA" id="ARBA00023163"/>
    </source>
</evidence>
<dbReference type="RefSeq" id="WP_193638081.1">
    <property type="nucleotide sequence ID" value="NZ_JADCSA010000007.1"/>
</dbReference>
<organism evidence="6 7">
    <name type="scientific">Nocardioides malaquae</name>
    <dbReference type="NCBI Taxonomy" id="2773426"/>
    <lineage>
        <taxon>Bacteria</taxon>
        <taxon>Bacillati</taxon>
        <taxon>Actinomycetota</taxon>
        <taxon>Actinomycetes</taxon>
        <taxon>Propionibacteriales</taxon>
        <taxon>Nocardioidaceae</taxon>
        <taxon>Nocardioides</taxon>
    </lineage>
</organism>
<keyword evidence="1" id="KW-0805">Transcription regulation</keyword>
<dbReference type="SUPFAM" id="SSF46689">
    <property type="entry name" value="Homeodomain-like"/>
    <property type="match status" value="1"/>
</dbReference>
<feature type="DNA-binding region" description="H-T-H motif" evidence="4">
    <location>
        <begin position="37"/>
        <end position="56"/>
    </location>
</feature>
<keyword evidence="3" id="KW-0804">Transcription</keyword>
<dbReference type="InterPro" id="IPR049397">
    <property type="entry name" value="EthR_C"/>
</dbReference>
<evidence type="ECO:0000256" key="4">
    <source>
        <dbReference type="PROSITE-ProRule" id="PRU00335"/>
    </source>
</evidence>
<evidence type="ECO:0000256" key="1">
    <source>
        <dbReference type="ARBA" id="ARBA00023015"/>
    </source>
</evidence>
<evidence type="ECO:0000313" key="6">
    <source>
        <dbReference type="EMBL" id="MBE7324746.1"/>
    </source>
</evidence>
<sequence length="203" mass="22958">MTVEAREPRTPRGWARREQVLRAGQKVFERTSYYEVRVADIATEAKVSHGTFYTYFTSKDDVLMALVDELVDVSLAVSSQPLTPGAAPAQQLTETITSFMHTYRDNAGMHRVLEQVAASNPDFMAYRRRVRQRYIERIEATIRVWQDRGVGDPSLDPRHGAEALGGMVADVAFARYVLQEPLDEQTAIDTLSRIWRKAVGVPE</sequence>
<dbReference type="PANTHER" id="PTHR30055:SF234">
    <property type="entry name" value="HTH-TYPE TRANSCRIPTIONAL REGULATOR BETI"/>
    <property type="match status" value="1"/>
</dbReference>
<dbReference type="InterPro" id="IPR009057">
    <property type="entry name" value="Homeodomain-like_sf"/>
</dbReference>
<name>A0ABR9RT41_9ACTN</name>
<evidence type="ECO:0000313" key="7">
    <source>
        <dbReference type="Proteomes" id="UP000756387"/>
    </source>
</evidence>
<keyword evidence="7" id="KW-1185">Reference proteome</keyword>
<proteinExistence type="predicted"/>
<comment type="caution">
    <text evidence="6">The sequence shown here is derived from an EMBL/GenBank/DDBJ whole genome shotgun (WGS) entry which is preliminary data.</text>
</comment>
<dbReference type="PRINTS" id="PR00455">
    <property type="entry name" value="HTHTETR"/>
</dbReference>
<protein>
    <submittedName>
        <fullName evidence="6">TetR/AcrR family transcriptional regulator</fullName>
    </submittedName>
</protein>
<reference evidence="6 7" key="1">
    <citation type="submission" date="2020-10" db="EMBL/GenBank/DDBJ databases">
        <title>Nocardioides sp. isolated from sludge.</title>
        <authorList>
            <person name="Zhang X."/>
        </authorList>
    </citation>
    <scope>NUCLEOTIDE SEQUENCE [LARGE SCALE GENOMIC DNA]</scope>
    <source>
        <strain evidence="6 7">Y6</strain>
    </source>
</reference>
<dbReference type="EMBL" id="JADCSA010000007">
    <property type="protein sequence ID" value="MBE7324746.1"/>
    <property type="molecule type" value="Genomic_DNA"/>
</dbReference>
<dbReference type="PANTHER" id="PTHR30055">
    <property type="entry name" value="HTH-TYPE TRANSCRIPTIONAL REGULATOR RUTR"/>
    <property type="match status" value="1"/>
</dbReference>
<dbReference type="InterPro" id="IPR001647">
    <property type="entry name" value="HTH_TetR"/>
</dbReference>
<dbReference type="InterPro" id="IPR050109">
    <property type="entry name" value="HTH-type_TetR-like_transc_reg"/>
</dbReference>
<feature type="domain" description="HTH tetR-type" evidence="5">
    <location>
        <begin position="14"/>
        <end position="74"/>
    </location>
</feature>